<reference evidence="1 2" key="1">
    <citation type="submission" date="2022-10" db="EMBL/GenBank/DDBJ databases">
        <title>Sphingomonas sp.</title>
        <authorList>
            <person name="Jin C."/>
        </authorList>
    </citation>
    <scope>NUCLEOTIDE SEQUENCE [LARGE SCALE GENOMIC DNA]</scope>
    <source>
        <strain evidence="1 2">BN140010</strain>
    </source>
</reference>
<evidence type="ECO:0008006" key="3">
    <source>
        <dbReference type="Google" id="ProtNLM"/>
    </source>
</evidence>
<protein>
    <recommendedName>
        <fullName evidence="3">DUF2268 domain-containing protein</fullName>
    </recommendedName>
</protein>
<evidence type="ECO:0000313" key="1">
    <source>
        <dbReference type="EMBL" id="MCW3798737.1"/>
    </source>
</evidence>
<dbReference type="EMBL" id="JAPDOB010000002">
    <property type="protein sequence ID" value="MCW3798737.1"/>
    <property type="molecule type" value="Genomic_DNA"/>
</dbReference>
<comment type="caution">
    <text evidence="1">The sequence shown here is derived from an EMBL/GenBank/DDBJ whole genome shotgun (WGS) entry which is preliminary data.</text>
</comment>
<organism evidence="1 2">
    <name type="scientific">Sphingomonas arvum</name>
    <dbReference type="NCBI Taxonomy" id="2992113"/>
    <lineage>
        <taxon>Bacteria</taxon>
        <taxon>Pseudomonadati</taxon>
        <taxon>Pseudomonadota</taxon>
        <taxon>Alphaproteobacteria</taxon>
        <taxon>Sphingomonadales</taxon>
        <taxon>Sphingomonadaceae</taxon>
        <taxon>Sphingomonas</taxon>
    </lineage>
</organism>
<keyword evidence="2" id="KW-1185">Reference proteome</keyword>
<dbReference type="Proteomes" id="UP001526246">
    <property type="component" value="Unassembled WGS sequence"/>
</dbReference>
<dbReference type="RefSeq" id="WP_264883741.1">
    <property type="nucleotide sequence ID" value="NZ_JAPDOB010000002.1"/>
</dbReference>
<accession>A0ABT3JI26</accession>
<gene>
    <name evidence="1" type="ORF">OMW55_13055</name>
</gene>
<proteinExistence type="predicted"/>
<sequence>MLALAAALLATQPAQTWQVVDLVGEFDKVVDQTASLPPPQQADAVQQRFATLLPGFYDARRIEAPADKYRAHLAREIGTYRTSTRPGATRVRARFNAMIGPAVTDFERKVGALPPGQKIYLVVSLGEFDGATRTLPGSDKPLLMFGADMIAKYHGDGDARAFVQHELFHIYHAQRFPGCKDNWCSLWEEGLATHVAATLNPGASDADLLLTVPEPIRPAVEAHRTEAVCAVVERLDGDRDAKALFTFSRLSPHLPPRFGYLVGAWVAADLNRSINLQQLAEMKGPELRQRIEQSLRRMANCPAAAAS</sequence>
<name>A0ABT3JI26_9SPHN</name>
<evidence type="ECO:0000313" key="2">
    <source>
        <dbReference type="Proteomes" id="UP001526246"/>
    </source>
</evidence>